<dbReference type="PROSITE" id="PS51257">
    <property type="entry name" value="PROKAR_LIPOPROTEIN"/>
    <property type="match status" value="1"/>
</dbReference>
<accession>A0A8S5M343</accession>
<protein>
    <recommendedName>
        <fullName evidence="2">Lipoprotein</fullName>
    </recommendedName>
</protein>
<organism evidence="1">
    <name type="scientific">Siphoviridae sp. ctqpo8</name>
    <dbReference type="NCBI Taxonomy" id="2826469"/>
    <lineage>
        <taxon>Viruses</taxon>
        <taxon>Duplodnaviria</taxon>
        <taxon>Heunggongvirae</taxon>
        <taxon>Uroviricota</taxon>
        <taxon>Caudoviricetes</taxon>
    </lineage>
</organism>
<dbReference type="EMBL" id="BK014804">
    <property type="protein sequence ID" value="DAD76568.1"/>
    <property type="molecule type" value="Genomic_DNA"/>
</dbReference>
<evidence type="ECO:0000313" key="1">
    <source>
        <dbReference type="EMBL" id="DAD76568.1"/>
    </source>
</evidence>
<sequence>MKKISKVLLYISSIVFLSACSSDLDFEQIEYFKNKEKWRVFVYIAPDATIEQMKVHARKQMYTPGKTTDVYYYRSNPGFTPYSVTNASNAIEAQKLASRPGCVLRYQKGPRGEEYFSETPN</sequence>
<name>A0A8S5M343_9CAUD</name>
<reference evidence="1" key="1">
    <citation type="journal article" date="2021" name="Proc. Natl. Acad. Sci. U.S.A.">
        <title>A Catalog of Tens of Thousands of Viruses from Human Metagenomes Reveals Hidden Associations with Chronic Diseases.</title>
        <authorList>
            <person name="Tisza M.J."/>
            <person name="Buck C.B."/>
        </authorList>
    </citation>
    <scope>NUCLEOTIDE SEQUENCE</scope>
    <source>
        <strain evidence="1">Ctqpo8</strain>
    </source>
</reference>
<proteinExistence type="predicted"/>
<evidence type="ECO:0008006" key="2">
    <source>
        <dbReference type="Google" id="ProtNLM"/>
    </source>
</evidence>